<dbReference type="PANTHER" id="PTHR42643:SF40">
    <property type="entry name" value="IONOTROPIC RECEPTOR 41A-RELATED"/>
    <property type="match status" value="1"/>
</dbReference>
<evidence type="ECO:0000256" key="3">
    <source>
        <dbReference type="ARBA" id="ARBA00022475"/>
    </source>
</evidence>
<organism evidence="11 12">
    <name type="scientific">Diploptera punctata</name>
    <name type="common">Pacific beetle cockroach</name>
    <dbReference type="NCBI Taxonomy" id="6984"/>
    <lineage>
        <taxon>Eukaryota</taxon>
        <taxon>Metazoa</taxon>
        <taxon>Ecdysozoa</taxon>
        <taxon>Arthropoda</taxon>
        <taxon>Hexapoda</taxon>
        <taxon>Insecta</taxon>
        <taxon>Pterygota</taxon>
        <taxon>Neoptera</taxon>
        <taxon>Polyneoptera</taxon>
        <taxon>Dictyoptera</taxon>
        <taxon>Blattodea</taxon>
        <taxon>Blaberoidea</taxon>
        <taxon>Blaberidae</taxon>
        <taxon>Diplopterinae</taxon>
        <taxon>Diploptera</taxon>
    </lineage>
</organism>
<feature type="domain" description="Ionotropic glutamate receptor C-terminal" evidence="10">
    <location>
        <begin position="421"/>
        <end position="696"/>
    </location>
</feature>
<dbReference type="Gene3D" id="3.40.190.10">
    <property type="entry name" value="Periplasmic binding protein-like II"/>
    <property type="match status" value="1"/>
</dbReference>
<keyword evidence="7" id="KW-0675">Receptor</keyword>
<evidence type="ECO:0000259" key="10">
    <source>
        <dbReference type="Pfam" id="PF00060"/>
    </source>
</evidence>
<keyword evidence="8" id="KW-0325">Glycoprotein</keyword>
<name>A0AAD8AF11_DIPPU</name>
<evidence type="ECO:0000256" key="2">
    <source>
        <dbReference type="ARBA" id="ARBA00008685"/>
    </source>
</evidence>
<dbReference type="GO" id="GO:0050906">
    <property type="term" value="P:detection of stimulus involved in sensory perception"/>
    <property type="evidence" value="ECO:0007669"/>
    <property type="project" value="UniProtKB-ARBA"/>
</dbReference>
<dbReference type="GO" id="GO:0015276">
    <property type="term" value="F:ligand-gated monoatomic ion channel activity"/>
    <property type="evidence" value="ECO:0007669"/>
    <property type="project" value="InterPro"/>
</dbReference>
<dbReference type="PANTHER" id="PTHR42643">
    <property type="entry name" value="IONOTROPIC RECEPTOR 20A-RELATED"/>
    <property type="match status" value="1"/>
</dbReference>
<evidence type="ECO:0000256" key="7">
    <source>
        <dbReference type="ARBA" id="ARBA00023170"/>
    </source>
</evidence>
<feature type="transmembrane region" description="Helical" evidence="9">
    <location>
        <begin position="688"/>
        <end position="710"/>
    </location>
</feature>
<keyword evidence="3" id="KW-1003">Cell membrane</keyword>
<keyword evidence="6 9" id="KW-0472">Membrane</keyword>
<comment type="caution">
    <text evidence="11">The sequence shown here is derived from an EMBL/GenBank/DDBJ whole genome shotgun (WGS) entry which is preliminary data.</text>
</comment>
<dbReference type="Gene3D" id="1.10.287.70">
    <property type="match status" value="1"/>
</dbReference>
<sequence>MVLVGSLPVDIINDENISIKLLGPIIHEIVKRDYLQSRCIAIITEENSHILDYIPKHVLRYHFQIGSKHSLVPFVEDTTTFDHRTLNNATITFENFLIESLDAGCPLYIIQVSNPRAVIRCFSRSSRRAMYRMSRFYIFLPVIKSDQINALDEDMIFSMKDMNFLPDLVICRIVQNQTQVNRNSTIVSGSEYFVSVAKYITNHFNFLFRNNSEDITKHFNFLYRKKCIGGNYGENKYNMRIEKTIVEIRTHKFVGFNKSENILQNVWVPGNETCSGRFLYPTKIFPDKIRNVQGRKILLATWFYPPFIIFNLKTKPPLIDGIEFRIIFEFLKFINGTFRMTSDPTHFWGDAYENGTSDGVIGYVGMDRVDIGFSAYYAWPKGFQVSDFSTTHMRSSVTMLTARPKLKPAWMVPLMPFDGVMWGAVSACLISCMYALYALQNFVDKILGKSEDRLSPYAHLDYAVLRTYAMLLNQGPTFRWDSSSRHVPARHFVGWFQFMGEVISDTYNAGLASVLSSPRYEPPIETLYDLAEHNILWAANHISWIWSIQESDQPHIETITNNFRLHTEEEMIEFGRKSGEMAYGIERLQGGHFTTEPHINEATVLQRRVMKDTLYWSHLYFILRKGSPYKRHFNTLVTRVREAGLPFYWEGDVIRKRMSGRLQLEIATSRILHDDNGPLKLNLNQLQGAFFILLLGNCAGLIIFLFEVILGKRKKKILKVKNISKQKQDLIRVKPY</sequence>
<evidence type="ECO:0000256" key="4">
    <source>
        <dbReference type="ARBA" id="ARBA00022692"/>
    </source>
</evidence>
<reference evidence="11" key="2">
    <citation type="submission" date="2023-05" db="EMBL/GenBank/DDBJ databases">
        <authorList>
            <person name="Fouks B."/>
        </authorList>
    </citation>
    <scope>NUCLEOTIDE SEQUENCE</scope>
    <source>
        <strain evidence="11">Stay&amp;Tobe</strain>
        <tissue evidence="11">Testes</tissue>
    </source>
</reference>
<dbReference type="GO" id="GO:0005886">
    <property type="term" value="C:plasma membrane"/>
    <property type="evidence" value="ECO:0007669"/>
    <property type="project" value="UniProtKB-SubCell"/>
</dbReference>
<reference evidence="11" key="1">
    <citation type="journal article" date="2023" name="IScience">
        <title>Live-bearing cockroach genome reveals convergent evolutionary mechanisms linked to viviparity in insects and beyond.</title>
        <authorList>
            <person name="Fouks B."/>
            <person name="Harrison M.C."/>
            <person name="Mikhailova A.A."/>
            <person name="Marchal E."/>
            <person name="English S."/>
            <person name="Carruthers M."/>
            <person name="Jennings E.C."/>
            <person name="Chiamaka E.L."/>
            <person name="Frigard R.A."/>
            <person name="Pippel M."/>
            <person name="Attardo G.M."/>
            <person name="Benoit J.B."/>
            <person name="Bornberg-Bauer E."/>
            <person name="Tobe S.S."/>
        </authorList>
    </citation>
    <scope>NUCLEOTIDE SEQUENCE</scope>
    <source>
        <strain evidence="11">Stay&amp;Tobe</strain>
    </source>
</reference>
<evidence type="ECO:0000256" key="6">
    <source>
        <dbReference type="ARBA" id="ARBA00023136"/>
    </source>
</evidence>
<dbReference type="InterPro" id="IPR052192">
    <property type="entry name" value="Insect_Ionotropic_Sensory_Rcpt"/>
</dbReference>
<dbReference type="EMBL" id="JASPKZ010001584">
    <property type="protein sequence ID" value="KAJ9597817.1"/>
    <property type="molecule type" value="Genomic_DNA"/>
</dbReference>
<accession>A0AAD8AF11</accession>
<comment type="subcellular location">
    <subcellularLocation>
        <location evidence="1">Cell membrane</location>
        <topology evidence="1">Multi-pass membrane protein</topology>
    </subcellularLocation>
</comment>
<evidence type="ECO:0000313" key="11">
    <source>
        <dbReference type="EMBL" id="KAJ9597817.1"/>
    </source>
</evidence>
<dbReference type="InterPro" id="IPR001320">
    <property type="entry name" value="Iontro_rcpt_C"/>
</dbReference>
<comment type="similarity">
    <text evidence="2">Belongs to the glutamate-gated ion channel (TC 1.A.10.1) family.</text>
</comment>
<evidence type="ECO:0000256" key="8">
    <source>
        <dbReference type="ARBA" id="ARBA00023180"/>
    </source>
</evidence>
<gene>
    <name evidence="11" type="ORF">L9F63_011312</name>
</gene>
<dbReference type="Proteomes" id="UP001233999">
    <property type="component" value="Unassembled WGS sequence"/>
</dbReference>
<keyword evidence="5 9" id="KW-1133">Transmembrane helix</keyword>
<keyword evidence="4 9" id="KW-0812">Transmembrane</keyword>
<keyword evidence="12" id="KW-1185">Reference proteome</keyword>
<evidence type="ECO:0000256" key="9">
    <source>
        <dbReference type="SAM" id="Phobius"/>
    </source>
</evidence>
<dbReference type="SUPFAM" id="SSF53850">
    <property type="entry name" value="Periplasmic binding protein-like II"/>
    <property type="match status" value="1"/>
</dbReference>
<evidence type="ECO:0000313" key="12">
    <source>
        <dbReference type="Proteomes" id="UP001233999"/>
    </source>
</evidence>
<evidence type="ECO:0000256" key="5">
    <source>
        <dbReference type="ARBA" id="ARBA00022989"/>
    </source>
</evidence>
<evidence type="ECO:0000256" key="1">
    <source>
        <dbReference type="ARBA" id="ARBA00004651"/>
    </source>
</evidence>
<protein>
    <recommendedName>
        <fullName evidence="10">Ionotropic glutamate receptor C-terminal domain-containing protein</fullName>
    </recommendedName>
</protein>
<dbReference type="Pfam" id="PF00060">
    <property type="entry name" value="Lig_chan"/>
    <property type="match status" value="1"/>
</dbReference>
<dbReference type="AlphaFoldDB" id="A0AAD8AF11"/>
<proteinExistence type="inferred from homology"/>